<dbReference type="Proteomes" id="UP000262954">
    <property type="component" value="Unassembled WGS sequence"/>
</dbReference>
<evidence type="ECO:0000256" key="2">
    <source>
        <dbReference type="ARBA" id="ARBA00022833"/>
    </source>
</evidence>
<dbReference type="PANTHER" id="PTHR35805">
    <property type="entry name" value="ASPARTATE CARBAMOYLTRANSFERASE REGULATORY CHAIN"/>
    <property type="match status" value="1"/>
</dbReference>
<dbReference type="InterPro" id="IPR002801">
    <property type="entry name" value="Asp_carbamoylTrfase_reg"/>
</dbReference>
<dbReference type="GO" id="GO:0046872">
    <property type="term" value="F:metal ion binding"/>
    <property type="evidence" value="ECO:0007669"/>
    <property type="project" value="UniProtKB-KW"/>
</dbReference>
<feature type="domain" description="Aspartate carbamoyltransferase regulatory subunit C-terminal" evidence="6">
    <location>
        <begin position="104"/>
        <end position="150"/>
    </location>
</feature>
<dbReference type="InterPro" id="IPR036792">
    <property type="entry name" value="Asp_carbatrfase_reg_C_sf"/>
</dbReference>
<evidence type="ECO:0000259" key="5">
    <source>
        <dbReference type="Pfam" id="PF01948"/>
    </source>
</evidence>
<dbReference type="SUPFAM" id="SSF57825">
    <property type="entry name" value="Aspartate carbamoyltransferase, Regulatory-chain, C-terminal domain"/>
    <property type="match status" value="1"/>
</dbReference>
<dbReference type="EMBL" id="DNWC01000002">
    <property type="protein sequence ID" value="HBJ07373.1"/>
    <property type="molecule type" value="Genomic_DNA"/>
</dbReference>
<evidence type="ECO:0000313" key="7">
    <source>
        <dbReference type="EMBL" id="HBJ07373.1"/>
    </source>
</evidence>
<dbReference type="GO" id="GO:0016740">
    <property type="term" value="F:transferase activity"/>
    <property type="evidence" value="ECO:0007669"/>
    <property type="project" value="UniProtKB-KW"/>
</dbReference>
<keyword evidence="7" id="KW-0808">Transferase</keyword>
<gene>
    <name evidence="4" type="primary">pyrI</name>
    <name evidence="7" type="ORF">DDY73_00050</name>
</gene>
<feature type="binding site" evidence="4">
    <location>
        <position position="110"/>
    </location>
    <ligand>
        <name>Zn(2+)</name>
        <dbReference type="ChEBI" id="CHEBI:29105"/>
    </ligand>
</feature>
<feature type="binding site" evidence="4">
    <location>
        <position position="141"/>
    </location>
    <ligand>
        <name>Zn(2+)</name>
        <dbReference type="ChEBI" id="CHEBI:29105"/>
    </ligand>
</feature>
<reference evidence="7 8" key="1">
    <citation type="journal article" date="2018" name="Nat. Biotechnol.">
        <title>A standardized bacterial taxonomy based on genome phylogeny substantially revises the tree of life.</title>
        <authorList>
            <person name="Parks D.H."/>
            <person name="Chuvochina M."/>
            <person name="Waite D.W."/>
            <person name="Rinke C."/>
            <person name="Skarshewski A."/>
            <person name="Chaumeil P.A."/>
            <person name="Hugenholtz P."/>
        </authorList>
    </citation>
    <scope>NUCLEOTIDE SEQUENCE [LARGE SCALE GENOMIC DNA]</scope>
    <source>
        <strain evidence="7">UBA11482</strain>
    </source>
</reference>
<proteinExistence type="inferred from homology"/>
<dbReference type="NCBIfam" id="TIGR00240">
    <property type="entry name" value="ATCase_reg"/>
    <property type="match status" value="1"/>
</dbReference>
<feature type="domain" description="Aspartate carbamoyltransferase regulatory subunit N-terminal" evidence="5">
    <location>
        <begin position="8"/>
        <end position="98"/>
    </location>
</feature>
<dbReference type="GO" id="GO:0006221">
    <property type="term" value="P:pyrimidine nucleotide biosynthetic process"/>
    <property type="evidence" value="ECO:0007669"/>
    <property type="project" value="UniProtKB-UniRule"/>
</dbReference>
<evidence type="ECO:0000313" key="8">
    <source>
        <dbReference type="Proteomes" id="UP000262954"/>
    </source>
</evidence>
<keyword evidence="1 4" id="KW-0479">Metal-binding</keyword>
<dbReference type="GO" id="GO:0009347">
    <property type="term" value="C:aspartate carbamoyltransferase complex"/>
    <property type="evidence" value="ECO:0007669"/>
    <property type="project" value="InterPro"/>
</dbReference>
<dbReference type="Pfam" id="PF01948">
    <property type="entry name" value="PyrI"/>
    <property type="match status" value="1"/>
</dbReference>
<evidence type="ECO:0000259" key="6">
    <source>
        <dbReference type="Pfam" id="PF02748"/>
    </source>
</evidence>
<accession>A0A354LYN4</accession>
<feature type="binding site" evidence="4">
    <location>
        <position position="138"/>
    </location>
    <ligand>
        <name>Zn(2+)</name>
        <dbReference type="ChEBI" id="CHEBI:29105"/>
    </ligand>
</feature>
<comment type="subunit">
    <text evidence="4">Contains catalytic and regulatory chains.</text>
</comment>
<dbReference type="PANTHER" id="PTHR35805:SF1">
    <property type="entry name" value="ASPARTATE CARBAMOYLTRANSFERASE REGULATORY CHAIN"/>
    <property type="match status" value="1"/>
</dbReference>
<evidence type="ECO:0000256" key="3">
    <source>
        <dbReference type="ARBA" id="ARBA00022975"/>
    </source>
</evidence>
<dbReference type="InterPro" id="IPR020542">
    <property type="entry name" value="Asp_carbamoyltrfase_reg_C"/>
</dbReference>
<comment type="similarity">
    <text evidence="4">Belongs to the PyrI family.</text>
</comment>
<keyword evidence="3 4" id="KW-0665">Pyrimidine biosynthesis</keyword>
<comment type="cofactor">
    <cofactor evidence="4">
        <name>Zn(2+)</name>
        <dbReference type="ChEBI" id="CHEBI:29105"/>
    </cofactor>
    <text evidence="4">Binds 1 zinc ion per subunit.</text>
</comment>
<dbReference type="Pfam" id="PF02748">
    <property type="entry name" value="PyrI_C"/>
    <property type="match status" value="1"/>
</dbReference>
<dbReference type="Gene3D" id="3.30.70.140">
    <property type="entry name" value="Aspartate carbamoyltransferase regulatory subunit, N-terminal domain"/>
    <property type="match status" value="1"/>
</dbReference>
<evidence type="ECO:0000256" key="4">
    <source>
        <dbReference type="HAMAP-Rule" id="MF_00002"/>
    </source>
</evidence>
<protein>
    <recommendedName>
        <fullName evidence="4">Aspartate carbamoyltransferase regulatory chain</fullName>
    </recommendedName>
</protein>
<dbReference type="InterPro" id="IPR036793">
    <property type="entry name" value="Asp_carbatrfase_reg_N_sf"/>
</dbReference>
<organism evidence="7 8">
    <name type="scientific">Coprobacter fastidiosus</name>
    <dbReference type="NCBI Taxonomy" id="1099853"/>
    <lineage>
        <taxon>Bacteria</taxon>
        <taxon>Pseudomonadati</taxon>
        <taxon>Bacteroidota</taxon>
        <taxon>Bacteroidia</taxon>
        <taxon>Bacteroidales</taxon>
        <taxon>Barnesiellaceae</taxon>
        <taxon>Coprobacter</taxon>
    </lineage>
</organism>
<comment type="function">
    <text evidence="4">Involved in allosteric regulation of aspartate carbamoyltransferase.</text>
</comment>
<feature type="binding site" evidence="4">
    <location>
        <position position="115"/>
    </location>
    <ligand>
        <name>Zn(2+)</name>
        <dbReference type="ChEBI" id="CHEBI:29105"/>
    </ligand>
</feature>
<dbReference type="AlphaFoldDB" id="A0A354LYN4"/>
<dbReference type="GO" id="GO:0006207">
    <property type="term" value="P:'de novo' pyrimidine nucleobase biosynthetic process"/>
    <property type="evidence" value="ECO:0007669"/>
    <property type="project" value="InterPro"/>
</dbReference>
<keyword evidence="2 4" id="KW-0862">Zinc</keyword>
<dbReference type="SUPFAM" id="SSF54893">
    <property type="entry name" value="Aspartate carbamoyltransferase, Regulatory-chain, N-terminal domain"/>
    <property type="match status" value="1"/>
</dbReference>
<dbReference type="Gene3D" id="2.30.30.20">
    <property type="entry name" value="Aspartate carbamoyltransferase regulatory subunit, C-terminal domain"/>
    <property type="match status" value="1"/>
</dbReference>
<evidence type="ECO:0000256" key="1">
    <source>
        <dbReference type="ARBA" id="ARBA00022723"/>
    </source>
</evidence>
<comment type="caution">
    <text evidence="7">The sequence shown here is derived from an EMBL/GenBank/DDBJ whole genome shotgun (WGS) entry which is preliminary data.</text>
</comment>
<sequence>MAIHKKELEVAALENGTVIDHIPSNQLFKVVSLLGLEHLNKSITIGNNLISKKIGHKGIIKIADTFFKEEEINKIALIAPNAKINIIRDYQVTEKRVVTLPDELTGIIRCNNPKCITNNEPMNTVFRVINKETVEVKCKYCERAISQKDIEIR</sequence>
<dbReference type="InterPro" id="IPR020545">
    <property type="entry name" value="Asp_carbamoyltransf_reg_N"/>
</dbReference>
<dbReference type="HAMAP" id="MF_00002">
    <property type="entry name" value="Asp_carb_tr_reg"/>
    <property type="match status" value="1"/>
</dbReference>
<name>A0A354LYN4_9BACT</name>